<evidence type="ECO:0000313" key="4">
    <source>
        <dbReference type="EMBL" id="GAT49222.1"/>
    </source>
</evidence>
<dbReference type="SUPFAM" id="SSF56672">
    <property type="entry name" value="DNA/RNA polymerases"/>
    <property type="match status" value="1"/>
</dbReference>
<dbReference type="Pfam" id="PF00078">
    <property type="entry name" value="RVT_1"/>
    <property type="match status" value="1"/>
</dbReference>
<dbReference type="InterPro" id="IPR043502">
    <property type="entry name" value="DNA/RNA_pol_sf"/>
</dbReference>
<name>A0ABQ0LFC4_MYCCL</name>
<evidence type="ECO:0000259" key="3">
    <source>
        <dbReference type="PROSITE" id="PS50879"/>
    </source>
</evidence>
<dbReference type="InterPro" id="IPR000477">
    <property type="entry name" value="RT_dom"/>
</dbReference>
<dbReference type="PROSITE" id="PS50878">
    <property type="entry name" value="RT_POL"/>
    <property type="match status" value="1"/>
</dbReference>
<reference evidence="4" key="1">
    <citation type="submission" date="2014-09" db="EMBL/GenBank/DDBJ databases">
        <title>Genome sequence of the luminous mushroom Mycena chlorophos for searching fungal bioluminescence genes.</title>
        <authorList>
            <person name="Tanaka Y."/>
            <person name="Kasuga D."/>
            <person name="Oba Y."/>
            <person name="Hase S."/>
            <person name="Sato K."/>
            <person name="Oba Y."/>
            <person name="Sakakibara Y."/>
        </authorList>
    </citation>
    <scope>NUCLEOTIDE SEQUENCE</scope>
</reference>
<feature type="domain" description="RNase H type-1" evidence="3">
    <location>
        <begin position="1"/>
        <end position="62"/>
    </location>
</feature>
<keyword evidence="5" id="KW-1185">Reference proteome</keyword>
<accession>A0ABQ0LFC4</accession>
<dbReference type="PANTHER" id="PTHR47027">
    <property type="entry name" value="REVERSE TRANSCRIPTASE DOMAIN-CONTAINING PROTEIN"/>
    <property type="match status" value="1"/>
</dbReference>
<dbReference type="InterPro" id="IPR036397">
    <property type="entry name" value="RNaseH_sf"/>
</dbReference>
<sequence length="930" mass="104672">MIVHLGPVLFQTGWDCTNGDVLAAIQFRIRQRKGKIVFHHVYGHRDNKANIAADRLARKGARTELDEDAARQWLEVPSPLPPLGEHETAGECRVSSSLPAPKRRQEWDGKRLKGKGRAGRRGAKRWFLESLREAGTDSAQLWKIVNRIRAPPTAAKPPQISLDEATKAYRIRLNPPEDPAEAGFDVAELQRVTDAADSIPLPSLPSRYPALNELLTVETMEKVKSYLRDKGVGSTPGIDHMTYAALMNIDNARLVEFLNECLRTGCAPGAFLKTIISSVPKPGKDPTTPDGYRGIGLQSCVYKMLSIAYNFKLGSVLESASILPPTQNGFRPGYRTNNNPFILRTMIDKARAHGKTLYVAFVDISNAFSAMNHASLWTKMEGLGLTGPYFDFLRRLYRDMMLRVASGGLVSEEWKSLAGVLMGDPVSPTLWNIFLSTFFLDGHADDVDLVGTAISHLEHADDMMLASYSWQGLQAHLRQLEQWCGRNFLSINARKSAAMIFGPLRGAEVGEIPMENLSLGQHAIPWVSEFKYVGVIFRSTSRDVFRAHYEAKRKSAAYVFWKTVLGCDLYVGRGRLPPAVGCQLYYALLDCHLTHACDIALDVDYVSFELLDKLNRVILRRILGVGKRSAITPLYSELGIYPLRVRRLQLAIRYLKYLVELPPGHLARKALEEADRLRRKMLPSWMGDLAFALNALPFDMPRLRSLSCIDAAYCDALLLELWSRARDWIRKSIDDAVLLPLLHGRLEPQKKGPAKKVAVCRRHYLCRVAIADHRLALTRLLCGSFHFRALRTDPDAHRRVDLLCRKCGSDLETPGHVFMRCRSVETVEARDELRETLQEQWGIALPVLHSREEAESAMRALIGHNDAVVPMARFVYRVVKSWRFFGRRLPTMVCELVPDSEDELDWDVERAFESATEDGSDDGGEMDIDF</sequence>
<dbReference type="Gene3D" id="3.30.420.10">
    <property type="entry name" value="Ribonuclease H-like superfamily/Ribonuclease H"/>
    <property type="match status" value="1"/>
</dbReference>
<feature type="domain" description="Reverse transcriptase" evidence="2">
    <location>
        <begin position="260"/>
        <end position="537"/>
    </location>
</feature>
<evidence type="ECO:0000256" key="1">
    <source>
        <dbReference type="SAM" id="MobiDB-lite"/>
    </source>
</evidence>
<feature type="region of interest" description="Disordered" evidence="1">
    <location>
        <begin position="78"/>
        <end position="118"/>
    </location>
</feature>
<protein>
    <recommendedName>
        <fullName evidence="6">Reverse transcriptase domain-containing protein</fullName>
    </recommendedName>
</protein>
<dbReference type="CDD" id="cd01650">
    <property type="entry name" value="RT_nLTR_like"/>
    <property type="match status" value="1"/>
</dbReference>
<proteinExistence type="predicted"/>
<dbReference type="InterPro" id="IPR012337">
    <property type="entry name" value="RNaseH-like_sf"/>
</dbReference>
<dbReference type="EMBL" id="DF845338">
    <property type="protein sequence ID" value="GAT49222.1"/>
    <property type="molecule type" value="Genomic_DNA"/>
</dbReference>
<dbReference type="InterPro" id="IPR002156">
    <property type="entry name" value="RNaseH_domain"/>
</dbReference>
<dbReference type="PANTHER" id="PTHR47027:SF20">
    <property type="entry name" value="REVERSE TRANSCRIPTASE-LIKE PROTEIN WITH RNA-DIRECTED DNA POLYMERASE DOMAIN"/>
    <property type="match status" value="1"/>
</dbReference>
<gene>
    <name evidence="4" type="ORF">MCHLO_06550</name>
</gene>
<evidence type="ECO:0000259" key="2">
    <source>
        <dbReference type="PROSITE" id="PS50878"/>
    </source>
</evidence>
<evidence type="ECO:0000313" key="5">
    <source>
        <dbReference type="Proteomes" id="UP000815677"/>
    </source>
</evidence>
<evidence type="ECO:0008006" key="6">
    <source>
        <dbReference type="Google" id="ProtNLM"/>
    </source>
</evidence>
<organism evidence="4 5">
    <name type="scientific">Mycena chlorophos</name>
    <name type="common">Agaric fungus</name>
    <name type="synonym">Agaricus chlorophos</name>
    <dbReference type="NCBI Taxonomy" id="658473"/>
    <lineage>
        <taxon>Eukaryota</taxon>
        <taxon>Fungi</taxon>
        <taxon>Dikarya</taxon>
        <taxon>Basidiomycota</taxon>
        <taxon>Agaricomycotina</taxon>
        <taxon>Agaricomycetes</taxon>
        <taxon>Agaricomycetidae</taxon>
        <taxon>Agaricales</taxon>
        <taxon>Marasmiineae</taxon>
        <taxon>Mycenaceae</taxon>
        <taxon>Mycena</taxon>
    </lineage>
</organism>
<dbReference type="Proteomes" id="UP000815677">
    <property type="component" value="Unassembled WGS sequence"/>
</dbReference>
<dbReference type="PROSITE" id="PS50879">
    <property type="entry name" value="RNASE_H_1"/>
    <property type="match status" value="1"/>
</dbReference>
<dbReference type="SUPFAM" id="SSF53098">
    <property type="entry name" value="Ribonuclease H-like"/>
    <property type="match status" value="1"/>
</dbReference>